<comment type="similarity">
    <text evidence="1">Belongs to the ABC transporter superfamily.</text>
</comment>
<dbReference type="InterPro" id="IPR003439">
    <property type="entry name" value="ABC_transporter-like_ATP-bd"/>
</dbReference>
<evidence type="ECO:0000256" key="1">
    <source>
        <dbReference type="ARBA" id="ARBA00005417"/>
    </source>
</evidence>
<evidence type="ECO:0000256" key="2">
    <source>
        <dbReference type="ARBA" id="ARBA00022448"/>
    </source>
</evidence>
<proteinExistence type="inferred from homology"/>
<evidence type="ECO:0000259" key="5">
    <source>
        <dbReference type="PROSITE" id="PS50893"/>
    </source>
</evidence>
<keyword evidence="4 6" id="KW-0067">ATP-binding</keyword>
<comment type="caution">
    <text evidence="6">The sequence shown here is derived from an EMBL/GenBank/DDBJ whole genome shotgun (WGS) entry which is preliminary data.</text>
</comment>
<dbReference type="PROSITE" id="PS50893">
    <property type="entry name" value="ABC_TRANSPORTER_2"/>
    <property type="match status" value="1"/>
</dbReference>
<dbReference type="SMART" id="SM00382">
    <property type="entry name" value="AAA"/>
    <property type="match status" value="1"/>
</dbReference>
<evidence type="ECO:0000256" key="3">
    <source>
        <dbReference type="ARBA" id="ARBA00022741"/>
    </source>
</evidence>
<protein>
    <submittedName>
        <fullName evidence="6">ATP-binding cassette domain-containing protein</fullName>
    </submittedName>
</protein>
<gene>
    <name evidence="6" type="ORF">FYJ58_11670</name>
</gene>
<organism evidence="6 7">
    <name type="scientific">Velocimicrobium porci</name>
    <dbReference type="NCBI Taxonomy" id="2606634"/>
    <lineage>
        <taxon>Bacteria</taxon>
        <taxon>Bacillati</taxon>
        <taxon>Bacillota</taxon>
        <taxon>Clostridia</taxon>
        <taxon>Lachnospirales</taxon>
        <taxon>Lachnospiraceae</taxon>
        <taxon>Velocimicrobium</taxon>
    </lineage>
</organism>
<name>A0A6L5Y074_9FIRM</name>
<dbReference type="AlphaFoldDB" id="A0A6L5Y074"/>
<accession>A0A6L5Y074</accession>
<dbReference type="Proteomes" id="UP000482209">
    <property type="component" value="Unassembled WGS sequence"/>
</dbReference>
<dbReference type="EMBL" id="VUMT01000021">
    <property type="protein sequence ID" value="MSS64526.1"/>
    <property type="molecule type" value="Genomic_DNA"/>
</dbReference>
<dbReference type="Pfam" id="PF00005">
    <property type="entry name" value="ABC_tran"/>
    <property type="match status" value="1"/>
</dbReference>
<dbReference type="Gene3D" id="3.40.50.300">
    <property type="entry name" value="P-loop containing nucleotide triphosphate hydrolases"/>
    <property type="match status" value="1"/>
</dbReference>
<dbReference type="GO" id="GO:0055085">
    <property type="term" value="P:transmembrane transport"/>
    <property type="evidence" value="ECO:0007669"/>
    <property type="project" value="UniProtKB-ARBA"/>
</dbReference>
<dbReference type="GO" id="GO:0005524">
    <property type="term" value="F:ATP binding"/>
    <property type="evidence" value="ECO:0007669"/>
    <property type="project" value="UniProtKB-KW"/>
</dbReference>
<dbReference type="InterPro" id="IPR050319">
    <property type="entry name" value="ABC_transp_ATP-bind"/>
</dbReference>
<feature type="domain" description="ABC transporter" evidence="5">
    <location>
        <begin position="7"/>
        <end position="202"/>
    </location>
</feature>
<dbReference type="PANTHER" id="PTHR43776:SF7">
    <property type="entry name" value="D,D-DIPEPTIDE TRANSPORT ATP-BINDING PROTEIN DDPF-RELATED"/>
    <property type="match status" value="1"/>
</dbReference>
<dbReference type="GO" id="GO:0016887">
    <property type="term" value="F:ATP hydrolysis activity"/>
    <property type="evidence" value="ECO:0007669"/>
    <property type="project" value="InterPro"/>
</dbReference>
<dbReference type="PANTHER" id="PTHR43776">
    <property type="entry name" value="TRANSPORT ATP-BINDING PROTEIN"/>
    <property type="match status" value="1"/>
</dbReference>
<evidence type="ECO:0000256" key="4">
    <source>
        <dbReference type="ARBA" id="ARBA00022840"/>
    </source>
</evidence>
<keyword evidence="2" id="KW-0813">Transport</keyword>
<keyword evidence="3" id="KW-0547">Nucleotide-binding</keyword>
<dbReference type="RefSeq" id="WP_154519916.1">
    <property type="nucleotide sequence ID" value="NZ_VUMT01000021.1"/>
</dbReference>
<dbReference type="SUPFAM" id="SSF52540">
    <property type="entry name" value="P-loop containing nucleoside triphosphate hydrolases"/>
    <property type="match status" value="1"/>
</dbReference>
<dbReference type="InterPro" id="IPR027417">
    <property type="entry name" value="P-loop_NTPase"/>
</dbReference>
<evidence type="ECO:0000313" key="6">
    <source>
        <dbReference type="EMBL" id="MSS64526.1"/>
    </source>
</evidence>
<reference evidence="6 7" key="1">
    <citation type="submission" date="2019-08" db="EMBL/GenBank/DDBJ databases">
        <title>In-depth cultivation of the pig gut microbiome towards novel bacterial diversity and tailored functional studies.</title>
        <authorList>
            <person name="Wylensek D."/>
            <person name="Hitch T.C.A."/>
            <person name="Clavel T."/>
        </authorList>
    </citation>
    <scope>NUCLEOTIDE SEQUENCE [LARGE SCALE GENOMIC DNA]</scope>
    <source>
        <strain evidence="6 7">WCA-693-APC-MOT-I</strain>
    </source>
</reference>
<keyword evidence="7" id="KW-1185">Reference proteome</keyword>
<dbReference type="InterPro" id="IPR003593">
    <property type="entry name" value="AAA+_ATPase"/>
</dbReference>
<dbReference type="PROSITE" id="PS00211">
    <property type="entry name" value="ABC_TRANSPORTER_1"/>
    <property type="match status" value="1"/>
</dbReference>
<dbReference type="InterPro" id="IPR017871">
    <property type="entry name" value="ABC_transporter-like_CS"/>
</dbReference>
<sequence length="202" mass="22880">MSESNRLIGKDLSYSYSKGVKVIEKCTIELTTQEKLGLVAPSGYGKTTLCKLLSGYLEPFEGSVLFDGKPLKEYKGYCPIQMIWQHPEQAVNPKLKMKKILAEANNIEPEILDILGIENEWFERYPSELSGGELQRFCIARAIGEQTRILIADEITTMMDLVTQCQIWNALLQITAKRKIGMLIVSHDMELLKQVADRILLL</sequence>
<evidence type="ECO:0000313" key="7">
    <source>
        <dbReference type="Proteomes" id="UP000482209"/>
    </source>
</evidence>